<dbReference type="RefSeq" id="WP_093966671.1">
    <property type="nucleotide sequence ID" value="NZ_FXYE01000001.1"/>
</dbReference>
<dbReference type="Gene3D" id="3.40.140.80">
    <property type="match status" value="1"/>
</dbReference>
<evidence type="ECO:0000259" key="1">
    <source>
        <dbReference type="Pfam" id="PF06230"/>
    </source>
</evidence>
<dbReference type="Pfam" id="PF17930">
    <property type="entry name" value="LpxI_N"/>
    <property type="match status" value="1"/>
</dbReference>
<evidence type="ECO:0000313" key="4">
    <source>
        <dbReference type="Proteomes" id="UP000202922"/>
    </source>
</evidence>
<dbReference type="InterPro" id="IPR043167">
    <property type="entry name" value="LpxI_C_sf"/>
</dbReference>
<dbReference type="Gene3D" id="3.40.50.20">
    <property type="match status" value="1"/>
</dbReference>
<organism evidence="3 4">
    <name type="scientific">Actibacterium lipolyticum</name>
    <dbReference type="NCBI Taxonomy" id="1524263"/>
    <lineage>
        <taxon>Bacteria</taxon>
        <taxon>Pseudomonadati</taxon>
        <taxon>Pseudomonadota</taxon>
        <taxon>Alphaproteobacteria</taxon>
        <taxon>Rhodobacterales</taxon>
        <taxon>Roseobacteraceae</taxon>
        <taxon>Actibacterium</taxon>
    </lineage>
</organism>
<accession>A0A238JWD2</accession>
<dbReference type="EMBL" id="FXYE01000001">
    <property type="protein sequence ID" value="SMX34960.1"/>
    <property type="molecule type" value="Genomic_DNA"/>
</dbReference>
<protein>
    <recommendedName>
        <fullName evidence="5">DUF1009 domain-containing protein</fullName>
    </recommendedName>
</protein>
<dbReference type="PANTHER" id="PTHR39962:SF1">
    <property type="entry name" value="LPXI FAMILY PROTEIN"/>
    <property type="match status" value="1"/>
</dbReference>
<dbReference type="Proteomes" id="UP000202922">
    <property type="component" value="Unassembled WGS sequence"/>
</dbReference>
<sequence>MTKTAIIAGTGVLPGILADRLDETNTPYVIAELEGFAMENPKGRPVERFIVERLALLFDRFDDLGVEQVIFAGAVSRPAIDPERIDPKTATLLPVLLPAFQQGDDALLRAVIALFEDAGFSVVGVDSVAPELVPGEGVLTTAQPSQDDKADADRAAKVVAGIGALDVGQGAVVAQGLCLAIETLPGTAAMLRWVAEVAKTCRANPNGAKGVFFKAPKPGQERRIDLPAIGPDTVVQADAADLAGIVIEAGGVMLLDPEATIAEANSRGLFIWARTP</sequence>
<gene>
    <name evidence="3" type="ORF">COL8621_01578</name>
</gene>
<proteinExistence type="predicted"/>
<dbReference type="OrthoDB" id="9789836at2"/>
<reference evidence="4" key="1">
    <citation type="submission" date="2017-05" db="EMBL/GenBank/DDBJ databases">
        <authorList>
            <person name="Rodrigo-Torres L."/>
            <person name="Arahal R. D."/>
            <person name="Lucena T."/>
        </authorList>
    </citation>
    <scope>NUCLEOTIDE SEQUENCE [LARGE SCALE GENOMIC DNA]</scope>
    <source>
        <strain evidence="4">CECT 8621</strain>
    </source>
</reference>
<dbReference type="AlphaFoldDB" id="A0A238JWD2"/>
<dbReference type="InterPro" id="IPR041255">
    <property type="entry name" value="LpxI_N"/>
</dbReference>
<evidence type="ECO:0000313" key="3">
    <source>
        <dbReference type="EMBL" id="SMX34960.1"/>
    </source>
</evidence>
<evidence type="ECO:0008006" key="5">
    <source>
        <dbReference type="Google" id="ProtNLM"/>
    </source>
</evidence>
<feature type="domain" description="LpxI N-terminal" evidence="2">
    <location>
        <begin position="3"/>
        <end position="132"/>
    </location>
</feature>
<keyword evidence="4" id="KW-1185">Reference proteome</keyword>
<feature type="domain" description="LpxI C-terminal" evidence="1">
    <location>
        <begin position="136"/>
        <end position="272"/>
    </location>
</feature>
<dbReference type="Pfam" id="PF06230">
    <property type="entry name" value="LpxI_C"/>
    <property type="match status" value="1"/>
</dbReference>
<dbReference type="InterPro" id="IPR010415">
    <property type="entry name" value="LpxI_C"/>
</dbReference>
<name>A0A238JWD2_9RHOB</name>
<evidence type="ECO:0000259" key="2">
    <source>
        <dbReference type="Pfam" id="PF17930"/>
    </source>
</evidence>
<dbReference type="PANTHER" id="PTHR39962">
    <property type="entry name" value="BLL4848 PROTEIN"/>
    <property type="match status" value="1"/>
</dbReference>
<dbReference type="InterPro" id="IPR053174">
    <property type="entry name" value="LpxI"/>
</dbReference>